<accession>A0A8J7IXH3</accession>
<reference evidence="1" key="1">
    <citation type="submission" date="2020-10" db="EMBL/GenBank/DDBJ databases">
        <authorList>
            <person name="Castelo-Branco R."/>
            <person name="Eusebio N."/>
            <person name="Adriana R."/>
            <person name="Vieira A."/>
            <person name="Brugerolle De Fraissinette N."/>
            <person name="Rezende De Castro R."/>
            <person name="Schneider M.P."/>
            <person name="Vasconcelos V."/>
            <person name="Leao P.N."/>
        </authorList>
    </citation>
    <scope>NUCLEOTIDE SEQUENCE</scope>
    <source>
        <strain evidence="1">LEGE 07157</strain>
    </source>
</reference>
<keyword evidence="2" id="KW-1185">Reference proteome</keyword>
<gene>
    <name evidence="1" type="ORF">IQ249_22960</name>
</gene>
<dbReference type="InterPro" id="IPR021705">
    <property type="entry name" value="DUF3288"/>
</dbReference>
<evidence type="ECO:0000313" key="2">
    <source>
        <dbReference type="Proteomes" id="UP000654482"/>
    </source>
</evidence>
<dbReference type="AlphaFoldDB" id="A0A8J7IXH3"/>
<dbReference type="Proteomes" id="UP000654482">
    <property type="component" value="Unassembled WGS sequence"/>
</dbReference>
<dbReference type="EMBL" id="JADEWZ010000059">
    <property type="protein sequence ID" value="MBE9118753.1"/>
    <property type="molecule type" value="Genomic_DNA"/>
</dbReference>
<dbReference type="Pfam" id="PF11691">
    <property type="entry name" value="DUF3288"/>
    <property type="match status" value="1"/>
</dbReference>
<name>A0A8J7IXH3_9CYAN</name>
<comment type="caution">
    <text evidence="1">The sequence shown here is derived from an EMBL/GenBank/DDBJ whole genome shotgun (WGS) entry which is preliminary data.</text>
</comment>
<proteinExistence type="predicted"/>
<organism evidence="1 2">
    <name type="scientific">Lusitaniella coriacea LEGE 07157</name>
    <dbReference type="NCBI Taxonomy" id="945747"/>
    <lineage>
        <taxon>Bacteria</taxon>
        <taxon>Bacillati</taxon>
        <taxon>Cyanobacteriota</taxon>
        <taxon>Cyanophyceae</taxon>
        <taxon>Spirulinales</taxon>
        <taxon>Lusitaniellaceae</taxon>
        <taxon>Lusitaniella</taxon>
    </lineage>
</organism>
<sequence length="93" mass="11198">MQQNQKHPQEKNDRATVDLLLQEGRSDYNLAELARLRIRYRGFPGAKEIQQDLDRLLREWQLQEEELFTLTRQLHESGDLYRRGRSGEQEDWS</sequence>
<evidence type="ECO:0000313" key="1">
    <source>
        <dbReference type="EMBL" id="MBE9118753.1"/>
    </source>
</evidence>
<protein>
    <submittedName>
        <fullName evidence="1">DUF3288 family protein</fullName>
    </submittedName>
</protein>